<protein>
    <submittedName>
        <fullName evidence="1">DUF2197 domain-containing protein</fullName>
    </submittedName>
</protein>
<dbReference type="Pfam" id="PF09963">
    <property type="entry name" value="DUF2197"/>
    <property type="match status" value="1"/>
</dbReference>
<reference evidence="1 2" key="1">
    <citation type="submission" date="2019-11" db="EMBL/GenBank/DDBJ databases">
        <title>Terrilactibacillus tamarindus sp. nov. BCM23-1 isolated from bark of Tamarindus indica.</title>
        <authorList>
            <person name="Kingkaew E."/>
            <person name="Tanasupawat S."/>
        </authorList>
    </citation>
    <scope>NUCLEOTIDE SEQUENCE [LARGE SCALE GENOMIC DNA]</scope>
    <source>
        <strain evidence="1 2">BCM23-1</strain>
    </source>
</reference>
<organism evidence="1 2">
    <name type="scientific">Terrilactibacillus tamarindi</name>
    <dbReference type="NCBI Taxonomy" id="2599694"/>
    <lineage>
        <taxon>Bacteria</taxon>
        <taxon>Bacillati</taxon>
        <taxon>Bacillota</taxon>
        <taxon>Bacilli</taxon>
        <taxon>Bacillales</taxon>
        <taxon>Bacillaceae</taxon>
        <taxon>Terrilactibacillus</taxon>
    </lineage>
</organism>
<accession>A0A6N8CUX2</accession>
<evidence type="ECO:0000313" key="1">
    <source>
        <dbReference type="EMBL" id="MTT31986.1"/>
    </source>
</evidence>
<evidence type="ECO:0000313" key="2">
    <source>
        <dbReference type="Proteomes" id="UP000440978"/>
    </source>
</evidence>
<dbReference type="Proteomes" id="UP000440978">
    <property type="component" value="Unassembled WGS sequence"/>
</dbReference>
<proteinExistence type="predicted"/>
<dbReference type="AlphaFoldDB" id="A0A6N8CUX2"/>
<dbReference type="EMBL" id="WNHB01000011">
    <property type="protein sequence ID" value="MTT31986.1"/>
    <property type="molecule type" value="Genomic_DNA"/>
</dbReference>
<comment type="caution">
    <text evidence="1">The sequence shown here is derived from an EMBL/GenBank/DDBJ whole genome shotgun (WGS) entry which is preliminary data.</text>
</comment>
<dbReference type="RefSeq" id="WP_155218574.1">
    <property type="nucleotide sequence ID" value="NZ_WNHB01000011.1"/>
</dbReference>
<dbReference type="OrthoDB" id="2989868at2"/>
<keyword evidence="2" id="KW-1185">Reference proteome</keyword>
<sequence length="66" mass="7837">MRVKCIICEKIVMLDDDSPLAKRLRNRPIHTYTCDECYTRIGERTRERWATGKFTLHLPSLNKKSK</sequence>
<gene>
    <name evidence="1" type="ORF">GMB86_08175</name>
</gene>
<name>A0A6N8CUX2_9BACI</name>
<dbReference type="InterPro" id="IPR019241">
    <property type="entry name" value="DUF2197"/>
</dbReference>